<dbReference type="EMBL" id="CP031641">
    <property type="protein sequence ID" value="AXO90475.1"/>
    <property type="molecule type" value="Genomic_DNA"/>
</dbReference>
<organism evidence="1 2">
    <name type="scientific">Pseudomonas parafulva</name>
    <dbReference type="NCBI Taxonomy" id="157782"/>
    <lineage>
        <taxon>Bacteria</taxon>
        <taxon>Pseudomonadati</taxon>
        <taxon>Pseudomonadota</taxon>
        <taxon>Gammaproteobacteria</taxon>
        <taxon>Pseudomonadales</taxon>
        <taxon>Pseudomonadaceae</taxon>
        <taxon>Pseudomonas</taxon>
    </lineage>
</organism>
<keyword evidence="2" id="KW-1185">Reference proteome</keyword>
<accession>A0AAI8KEK8</accession>
<evidence type="ECO:0000313" key="1">
    <source>
        <dbReference type="EMBL" id="AXO90475.1"/>
    </source>
</evidence>
<name>A0AAI8KEK8_9PSED</name>
<protein>
    <submittedName>
        <fullName evidence="1">Uncharacterized protein</fullName>
    </submittedName>
</protein>
<proteinExistence type="predicted"/>
<sequence length="87" mass="9160">MSSTKRLTEKEIQHLEGEIPAVAAGATRMAFLRALAAGHTVMTVQGSYLVESKADGSETVVGNSRPRRKVSVGQAIQVHRVGSSANA</sequence>
<gene>
    <name evidence="1" type="ORF">DZC75_21635</name>
</gene>
<dbReference type="KEGG" id="ppv:NJ69_17735"/>
<dbReference type="Proteomes" id="UP000258127">
    <property type="component" value="Chromosome"/>
</dbReference>
<evidence type="ECO:0000313" key="2">
    <source>
        <dbReference type="Proteomes" id="UP000258127"/>
    </source>
</evidence>
<reference evidence="1 2" key="1">
    <citation type="submission" date="2018-08" db="EMBL/GenBank/DDBJ databases">
        <authorList>
            <person name="Lee Y."/>
            <person name="Kakembo D."/>
        </authorList>
    </citation>
    <scope>NUCLEOTIDE SEQUENCE [LARGE SCALE GENOMIC DNA]</scope>
    <source>
        <strain evidence="1 2">JBCS1880</strain>
    </source>
</reference>
<dbReference type="AlphaFoldDB" id="A0AAI8KEK8"/>